<dbReference type="GO" id="GO:0003677">
    <property type="term" value="F:DNA binding"/>
    <property type="evidence" value="ECO:0007669"/>
    <property type="project" value="InterPro"/>
</dbReference>
<proteinExistence type="predicted"/>
<evidence type="ECO:0000259" key="2">
    <source>
        <dbReference type="Pfam" id="PF13808"/>
    </source>
</evidence>
<evidence type="ECO:0000259" key="1">
    <source>
        <dbReference type="Pfam" id="PF01609"/>
    </source>
</evidence>
<feature type="domain" description="Transposase IS4-like" evidence="1">
    <location>
        <begin position="125"/>
        <end position="216"/>
    </location>
</feature>
<dbReference type="PANTHER" id="PTHR30298:SF0">
    <property type="entry name" value="PROTEIN YBFL-RELATED"/>
    <property type="match status" value="1"/>
</dbReference>
<dbReference type="eggNOG" id="COG5433">
    <property type="taxonomic scope" value="Bacteria"/>
</dbReference>
<gene>
    <name evidence="3" type="ORF">LYNGBM3L_17790</name>
</gene>
<organism evidence="3 4">
    <name type="scientific">Moorena producens 3L</name>
    <dbReference type="NCBI Taxonomy" id="489825"/>
    <lineage>
        <taxon>Bacteria</taxon>
        <taxon>Bacillati</taxon>
        <taxon>Cyanobacteriota</taxon>
        <taxon>Cyanophyceae</taxon>
        <taxon>Coleofasciculales</taxon>
        <taxon>Coleofasciculaceae</taxon>
        <taxon>Moorena</taxon>
    </lineage>
</organism>
<dbReference type="Pfam" id="PF01609">
    <property type="entry name" value="DDE_Tnp_1"/>
    <property type="match status" value="1"/>
</dbReference>
<evidence type="ECO:0000313" key="4">
    <source>
        <dbReference type="Proteomes" id="UP000003959"/>
    </source>
</evidence>
<dbReference type="GO" id="GO:0004803">
    <property type="term" value="F:transposase activity"/>
    <property type="evidence" value="ECO:0007669"/>
    <property type="project" value="InterPro"/>
</dbReference>
<dbReference type="InterPro" id="IPR002559">
    <property type="entry name" value="Transposase_11"/>
</dbReference>
<name>F4XM07_9CYAN</name>
<dbReference type="NCBIfam" id="NF033564">
    <property type="entry name" value="transpos_ISAs1"/>
    <property type="match status" value="1"/>
</dbReference>
<dbReference type="GO" id="GO:0006313">
    <property type="term" value="P:DNA transposition"/>
    <property type="evidence" value="ECO:0007669"/>
    <property type="project" value="InterPro"/>
</dbReference>
<keyword evidence="4" id="KW-1185">Reference proteome</keyword>
<dbReference type="InterPro" id="IPR032806">
    <property type="entry name" value="YbfD_N"/>
</dbReference>
<dbReference type="EMBL" id="GL890838">
    <property type="protein sequence ID" value="EGJ34356.1"/>
    <property type="molecule type" value="Genomic_DNA"/>
</dbReference>
<dbReference type="InterPro" id="IPR051698">
    <property type="entry name" value="Transposase_11-like"/>
</dbReference>
<evidence type="ECO:0000313" key="3">
    <source>
        <dbReference type="EMBL" id="EGJ34356.1"/>
    </source>
</evidence>
<dbReference type="InterPro" id="IPR047647">
    <property type="entry name" value="ISAs1_transpos"/>
</dbReference>
<accession>F4XM07</accession>
<dbReference type="AlphaFoldDB" id="F4XM07"/>
<dbReference type="Proteomes" id="UP000003959">
    <property type="component" value="Unassembled WGS sequence"/>
</dbReference>
<feature type="domain" description="H repeat-associated protein N-terminal" evidence="2">
    <location>
        <begin position="26"/>
        <end position="111"/>
    </location>
</feature>
<reference evidence="4" key="1">
    <citation type="journal article" date="2011" name="Proc. Natl. Acad. Sci. U.S.A.">
        <title>Genomic insights into the physiology and ecology of the marine filamentous cyanobacterium Lyngbya majuscula.</title>
        <authorList>
            <person name="Jones A.C."/>
            <person name="Monroe E.A."/>
            <person name="Podell S."/>
            <person name="Hess W.R."/>
            <person name="Klages S."/>
            <person name="Esquenazi E."/>
            <person name="Niessen S."/>
            <person name="Hoover H."/>
            <person name="Rothmann M."/>
            <person name="Lasken R.S."/>
            <person name="Yates J.R.III."/>
            <person name="Reinhardt R."/>
            <person name="Kube M."/>
            <person name="Burkart M.D."/>
            <person name="Allen E.E."/>
            <person name="Dorrestein P.C."/>
            <person name="Gerwick W.H."/>
            <person name="Gerwick L."/>
        </authorList>
    </citation>
    <scope>NUCLEOTIDE SEQUENCE [LARGE SCALE GENOMIC DNA]</scope>
    <source>
        <strain evidence="4">3L</strain>
    </source>
</reference>
<dbReference type="Pfam" id="PF13808">
    <property type="entry name" value="DDE_Tnp_1_assoc"/>
    <property type="match status" value="1"/>
</dbReference>
<protein>
    <submittedName>
        <fullName evidence="3">Transposase</fullName>
    </submittedName>
</protein>
<dbReference type="HOGENOM" id="CLU_046404_0_0_3"/>
<dbReference type="PANTHER" id="PTHR30298">
    <property type="entry name" value="H REPEAT-ASSOCIATED PREDICTED TRANSPOSASE"/>
    <property type="match status" value="1"/>
</dbReference>
<sequence>MSIDFSTPTPSPLSTQMKQLKHSVINQFEALDDPRVKREPKHKLVDLVTIAILAVLSGADNMVAITYGKAKQQWLETFLELPHGIPSHDTFSRVLALIDPTQLHECFNSWVEQITNQLEIKLINIDGKTARGSYDREKQLKALHTVSDWASEHHLVLAQQRVESKSNEITAIPVVLNLLDIQGAIITLDAMGTQRNIAAQILTVGGDYILALKGNQD</sequence>